<evidence type="ECO:0000256" key="2">
    <source>
        <dbReference type="PIRSR" id="PIRSR603782-1"/>
    </source>
</evidence>
<gene>
    <name evidence="4" type="ORF">GI584_16170</name>
</gene>
<protein>
    <submittedName>
        <fullName evidence="4">SCO family protein</fullName>
    </submittedName>
</protein>
<feature type="binding site" evidence="2">
    <location>
        <position position="85"/>
    </location>
    <ligand>
        <name>Cu cation</name>
        <dbReference type="ChEBI" id="CHEBI:23378"/>
    </ligand>
</feature>
<proteinExistence type="inferred from homology"/>
<dbReference type="GO" id="GO:0046872">
    <property type="term" value="F:metal ion binding"/>
    <property type="evidence" value="ECO:0007669"/>
    <property type="project" value="UniProtKB-KW"/>
</dbReference>
<reference evidence="4 5" key="1">
    <citation type="submission" date="2019-11" db="EMBL/GenBank/DDBJ databases">
        <title>Gracilibacillus salitolerans sp. nov., a moderate halophile isolated from a saline soil in northwest China.</title>
        <authorList>
            <person name="Gan L."/>
        </authorList>
    </citation>
    <scope>NUCLEOTIDE SEQUENCE [LARGE SCALE GENOMIC DNA]</scope>
    <source>
        <strain evidence="4 5">SCU50</strain>
    </source>
</reference>
<keyword evidence="5" id="KW-1185">Reference proteome</keyword>
<dbReference type="RefSeq" id="WP_153791848.1">
    <property type="nucleotide sequence ID" value="NZ_CP045915.1"/>
</dbReference>
<keyword evidence="2" id="KW-0186">Copper</keyword>
<dbReference type="InterPro" id="IPR003782">
    <property type="entry name" value="SCO1/SenC"/>
</dbReference>
<dbReference type="SUPFAM" id="SSF52833">
    <property type="entry name" value="Thioredoxin-like"/>
    <property type="match status" value="1"/>
</dbReference>
<evidence type="ECO:0000313" key="5">
    <source>
        <dbReference type="Proteomes" id="UP000339690"/>
    </source>
</evidence>
<keyword evidence="3" id="KW-1015">Disulfide bond</keyword>
<feature type="binding site" evidence="2">
    <location>
        <position position="81"/>
    </location>
    <ligand>
        <name>Cu cation</name>
        <dbReference type="ChEBI" id="CHEBI:23378"/>
    </ligand>
</feature>
<dbReference type="AlphaFoldDB" id="A0A5Q2TMW1"/>
<dbReference type="Gene3D" id="3.40.30.10">
    <property type="entry name" value="Glutaredoxin"/>
    <property type="match status" value="1"/>
</dbReference>
<dbReference type="PANTHER" id="PTHR12151:SF25">
    <property type="entry name" value="LINALOOL DEHYDRATASE_ISOMERASE DOMAIN-CONTAINING PROTEIN"/>
    <property type="match status" value="1"/>
</dbReference>
<dbReference type="InterPro" id="IPR036249">
    <property type="entry name" value="Thioredoxin-like_sf"/>
</dbReference>
<dbReference type="PANTHER" id="PTHR12151">
    <property type="entry name" value="ELECTRON TRANSPORT PROTIN SCO1/SENC FAMILY MEMBER"/>
    <property type="match status" value="1"/>
</dbReference>
<feature type="disulfide bond" description="Redox-active" evidence="3">
    <location>
        <begin position="81"/>
        <end position="85"/>
    </location>
</feature>
<evidence type="ECO:0000256" key="1">
    <source>
        <dbReference type="ARBA" id="ARBA00010996"/>
    </source>
</evidence>
<dbReference type="KEGG" id="grc:GI584_16170"/>
<dbReference type="EMBL" id="CP045915">
    <property type="protein sequence ID" value="QGH35491.1"/>
    <property type="molecule type" value="Genomic_DNA"/>
</dbReference>
<organism evidence="4 5">
    <name type="scientific">Gracilibacillus salitolerans</name>
    <dbReference type="NCBI Taxonomy" id="2663022"/>
    <lineage>
        <taxon>Bacteria</taxon>
        <taxon>Bacillati</taxon>
        <taxon>Bacillota</taxon>
        <taxon>Bacilli</taxon>
        <taxon>Bacillales</taxon>
        <taxon>Bacillaceae</taxon>
        <taxon>Gracilibacillus</taxon>
    </lineage>
</organism>
<name>A0A5Q2TMW1_9BACI</name>
<feature type="binding site" evidence="2">
    <location>
        <position position="170"/>
    </location>
    <ligand>
        <name>Cu cation</name>
        <dbReference type="ChEBI" id="CHEBI:23378"/>
    </ligand>
</feature>
<evidence type="ECO:0000256" key="3">
    <source>
        <dbReference type="PIRSR" id="PIRSR603782-2"/>
    </source>
</evidence>
<sequence>MAKKCCNRIATTLSIILVLFMLFIGTDGFTVFTAESARKNKLIEEKPKFPEVILEDSKERTYTMETFRGKHVLITFVYTACTTVCPELERNLEEVYQSIPAHYIGEEIIFLTISFDPERDDPETLENYRQYFNSDGETWRMARVPDQQQLESLLDAFGVIVIPDEYGFSHNSAFYFVNKDGYLENVLDYTDINAATEYVVRRLEGGK</sequence>
<evidence type="ECO:0000313" key="4">
    <source>
        <dbReference type="EMBL" id="QGH35491.1"/>
    </source>
</evidence>
<dbReference type="Pfam" id="PF02630">
    <property type="entry name" value="SCO1-SenC"/>
    <property type="match status" value="1"/>
</dbReference>
<dbReference type="CDD" id="cd02968">
    <property type="entry name" value="SCO"/>
    <property type="match status" value="1"/>
</dbReference>
<dbReference type="Proteomes" id="UP000339690">
    <property type="component" value="Chromosome"/>
</dbReference>
<keyword evidence="2" id="KW-0479">Metal-binding</keyword>
<comment type="similarity">
    <text evidence="1">Belongs to the SCO1/2 family.</text>
</comment>
<accession>A0A5Q2TMW1</accession>